<keyword evidence="1" id="KW-0812">Transmembrane</keyword>
<name>A0AAV2E408_9ROSI</name>
<keyword evidence="1" id="KW-0472">Membrane</keyword>
<protein>
    <submittedName>
        <fullName evidence="2">Uncharacterized protein</fullName>
    </submittedName>
</protein>
<gene>
    <name evidence="2" type="ORF">LTRI10_LOCUS22100</name>
</gene>
<evidence type="ECO:0000313" key="3">
    <source>
        <dbReference type="Proteomes" id="UP001497516"/>
    </source>
</evidence>
<proteinExistence type="predicted"/>
<sequence>MRVAVVHQVEQVLRAQLARHSNRYPPREIRLWFRGLHRVHQQGPTDCRFEESHNDVREWNREQVARASMDHVIEKPFEDEDGDLIPEHHHVFDESQLYQLWLSFHFGLFPLVVFLIK</sequence>
<evidence type="ECO:0000256" key="1">
    <source>
        <dbReference type="SAM" id="Phobius"/>
    </source>
</evidence>
<keyword evidence="3" id="KW-1185">Reference proteome</keyword>
<dbReference type="AlphaFoldDB" id="A0AAV2E408"/>
<evidence type="ECO:0000313" key="2">
    <source>
        <dbReference type="EMBL" id="CAL1380671.1"/>
    </source>
</evidence>
<dbReference type="Proteomes" id="UP001497516">
    <property type="component" value="Chromosome 4"/>
</dbReference>
<dbReference type="EMBL" id="OZ034817">
    <property type="protein sequence ID" value="CAL1380671.1"/>
    <property type="molecule type" value="Genomic_DNA"/>
</dbReference>
<keyword evidence="1" id="KW-1133">Transmembrane helix</keyword>
<feature type="transmembrane region" description="Helical" evidence="1">
    <location>
        <begin position="98"/>
        <end position="116"/>
    </location>
</feature>
<organism evidence="2 3">
    <name type="scientific">Linum trigynum</name>
    <dbReference type="NCBI Taxonomy" id="586398"/>
    <lineage>
        <taxon>Eukaryota</taxon>
        <taxon>Viridiplantae</taxon>
        <taxon>Streptophyta</taxon>
        <taxon>Embryophyta</taxon>
        <taxon>Tracheophyta</taxon>
        <taxon>Spermatophyta</taxon>
        <taxon>Magnoliopsida</taxon>
        <taxon>eudicotyledons</taxon>
        <taxon>Gunneridae</taxon>
        <taxon>Pentapetalae</taxon>
        <taxon>rosids</taxon>
        <taxon>fabids</taxon>
        <taxon>Malpighiales</taxon>
        <taxon>Linaceae</taxon>
        <taxon>Linum</taxon>
    </lineage>
</organism>
<accession>A0AAV2E408</accession>
<reference evidence="2 3" key="1">
    <citation type="submission" date="2024-04" db="EMBL/GenBank/DDBJ databases">
        <authorList>
            <person name="Fracassetti M."/>
        </authorList>
    </citation>
    <scope>NUCLEOTIDE SEQUENCE [LARGE SCALE GENOMIC DNA]</scope>
</reference>